<comment type="caution">
    <text evidence="5">The sequence shown here is derived from an EMBL/GenBank/DDBJ whole genome shotgun (WGS) entry which is preliminary data.</text>
</comment>
<reference evidence="5 6" key="1">
    <citation type="submission" date="2020-04" db="EMBL/GenBank/DDBJ databases">
        <authorList>
            <person name="Wallbank WR R."/>
            <person name="Pardo Diaz C."/>
            <person name="Kozak K."/>
            <person name="Martin S."/>
            <person name="Jiggins C."/>
            <person name="Moest M."/>
            <person name="Warren A I."/>
            <person name="Byers J.R.P. K."/>
            <person name="Montejo-Kovacevich G."/>
            <person name="Yen C E."/>
        </authorList>
    </citation>
    <scope>NUCLEOTIDE SEQUENCE [LARGE SCALE GENOMIC DNA]</scope>
</reference>
<evidence type="ECO:0000259" key="4">
    <source>
        <dbReference type="Pfam" id="PF04500"/>
    </source>
</evidence>
<dbReference type="Proteomes" id="UP000494256">
    <property type="component" value="Unassembled WGS sequence"/>
</dbReference>
<keyword evidence="1" id="KW-0479">Metal-binding</keyword>
<evidence type="ECO:0000313" key="5">
    <source>
        <dbReference type="EMBL" id="CAB3250355.1"/>
    </source>
</evidence>
<evidence type="ECO:0000256" key="2">
    <source>
        <dbReference type="ARBA" id="ARBA00022771"/>
    </source>
</evidence>
<keyword evidence="3" id="KW-0862">Zinc</keyword>
<dbReference type="Gene3D" id="2.20.25.240">
    <property type="match status" value="3"/>
</dbReference>
<dbReference type="EMBL" id="CADEBD010000348">
    <property type="protein sequence ID" value="CAB3250355.1"/>
    <property type="molecule type" value="Genomic_DNA"/>
</dbReference>
<dbReference type="Pfam" id="PF04500">
    <property type="entry name" value="FLYWCH"/>
    <property type="match status" value="3"/>
</dbReference>
<evidence type="ECO:0000256" key="1">
    <source>
        <dbReference type="ARBA" id="ARBA00022723"/>
    </source>
</evidence>
<feature type="domain" description="FLYWCH-type" evidence="4">
    <location>
        <begin position="2"/>
        <end position="55"/>
    </location>
</feature>
<name>A0A8S1AYF1_ARCPL</name>
<keyword evidence="2" id="KW-0863">Zinc-finger</keyword>
<evidence type="ECO:0000313" key="6">
    <source>
        <dbReference type="Proteomes" id="UP000494256"/>
    </source>
</evidence>
<dbReference type="GO" id="GO:0008270">
    <property type="term" value="F:zinc ion binding"/>
    <property type="evidence" value="ECO:0007669"/>
    <property type="project" value="UniProtKB-KW"/>
</dbReference>
<evidence type="ECO:0000256" key="3">
    <source>
        <dbReference type="ARBA" id="ARBA00022833"/>
    </source>
</evidence>
<protein>
    <recommendedName>
        <fullName evidence="4">FLYWCH-type domain-containing protein</fullName>
    </recommendedName>
</protein>
<feature type="domain" description="FLYWCH-type" evidence="4">
    <location>
        <begin position="62"/>
        <end position="111"/>
    </location>
</feature>
<proteinExistence type="predicted"/>
<accession>A0A8S1AYF1</accession>
<sequence>MSNKRNRLLLKAGYTYYEDGGKRDLGPETRSRWRCSTHQGKKGCNARINMVGNQVIYDQLLYMMSKKGNVMLSYQGHSYHLKYTKNSRKTWRCSRHCSFRCRATITTVDNHIWPMFLRTSVGTRSIVYNGYKFYKKKGKNKYSERWRCSLHQHFNCKAMLFTTHDQLIAMKGEHSHAPPKTLASLSQAKLIN</sequence>
<dbReference type="AlphaFoldDB" id="A0A8S1AYF1"/>
<dbReference type="InterPro" id="IPR007588">
    <property type="entry name" value="Znf_FLYWCH"/>
</dbReference>
<gene>
    <name evidence="5" type="ORF">APLA_LOCUS13069</name>
</gene>
<feature type="domain" description="FLYWCH-type" evidence="4">
    <location>
        <begin position="116"/>
        <end position="176"/>
    </location>
</feature>
<organism evidence="5 6">
    <name type="scientific">Arctia plantaginis</name>
    <name type="common">Wood tiger moth</name>
    <name type="synonym">Phalaena plantaginis</name>
    <dbReference type="NCBI Taxonomy" id="874455"/>
    <lineage>
        <taxon>Eukaryota</taxon>
        <taxon>Metazoa</taxon>
        <taxon>Ecdysozoa</taxon>
        <taxon>Arthropoda</taxon>
        <taxon>Hexapoda</taxon>
        <taxon>Insecta</taxon>
        <taxon>Pterygota</taxon>
        <taxon>Neoptera</taxon>
        <taxon>Endopterygota</taxon>
        <taxon>Lepidoptera</taxon>
        <taxon>Glossata</taxon>
        <taxon>Ditrysia</taxon>
        <taxon>Noctuoidea</taxon>
        <taxon>Erebidae</taxon>
        <taxon>Arctiinae</taxon>
        <taxon>Arctia</taxon>
    </lineage>
</organism>